<organism evidence="7">
    <name type="scientific">Tanacetum cinerariifolium</name>
    <name type="common">Dalmatian daisy</name>
    <name type="synonym">Chrysanthemum cinerariifolium</name>
    <dbReference type="NCBI Taxonomy" id="118510"/>
    <lineage>
        <taxon>Eukaryota</taxon>
        <taxon>Viridiplantae</taxon>
        <taxon>Streptophyta</taxon>
        <taxon>Embryophyta</taxon>
        <taxon>Tracheophyta</taxon>
        <taxon>Spermatophyta</taxon>
        <taxon>Magnoliopsida</taxon>
        <taxon>eudicotyledons</taxon>
        <taxon>Gunneridae</taxon>
        <taxon>Pentapetalae</taxon>
        <taxon>asterids</taxon>
        <taxon>campanulids</taxon>
        <taxon>Asterales</taxon>
        <taxon>Asteraceae</taxon>
        <taxon>Asteroideae</taxon>
        <taxon>Anthemideae</taxon>
        <taxon>Anthemidinae</taxon>
        <taxon>Tanacetum</taxon>
    </lineage>
</organism>
<sequence>MRVLEEISGSSRSLVAIRKKSCEHISHKWEGIAMDFVTKLPRTSSGYNTIWVITEVGEGRLIGPELVQETTEKISQIKDRLKTVCDLQKSYADKRMKPLEFSVGDYVLLKVSPWKGVVRFGKEWKLAPRFVGPFEIIEKVGLVAYRLDLPEELNGVHDTFHVSNLKKCLADLTLFCTVLTVTIYKNYDDLWFIVINNPFWEVMAISIISVLSDSSEDSMGTPAGRVILFGIIPTTILDTTPVISPPTTQTDTTMIPTETPIITPTIPPSLDYTPASPDYLPASDTESDPYEDPSSGHIPPLPTVSLFLSSDDDTTDNDTPDIPPSPTHGTPFTEITSSTQRSPVIPRRRVMILAPGQSIPHGRPYRYHPNGPMIQLEILLQIHHQRHHQIFHSDASFNSSSRHSLSDHSFPYISSTSAGTSHKRRRSLMTSVPALPLVSKALSPVRADLIPSPKRIRDSNYLADVEVGLRETTLRDDVIARVSDEPHLEQDIDPEIQAEIDECFFYTDALRDRGIDARVVVEAIDQDKIETGVKCPVEVRVERITHPTMPEDIHEPAQEGSVEVMYETLEDLVQRFHDHTEAIPVHRVQVIEGVQREQGHRIVIESKVTVLTERVAELERNNRRLRGTASVESQRVDRLQRDMSRMQREMRQMRRLLFYDRVRVGRLDTKMPNTRSGASMTHEEVEKLVARRVAEEMEACEAARNLETLNENEDEQEGENGGNGNGKNGGNEGNGNRGNGENRNHGRNYRGFMPVARECTFQDFLKCKPHTFSRTEGIVRLTHWFEKMETVFNISNCPLKYQVKYATCTLQDSALTWWNSHKRTIGVDAAYAIKWAGLIKLMTEVYCPRNEIQKIETELWNLAMKGNDLTAYTQRCGNCKKIGHLTKDCRVTVTPNTYGATVRNQQGVGCYECGRPGHFRKDCSKLRSQNRRNQTRNKSGNKTGNKTGGNDVTAKAYAIGGGGTNPDFNVVTGIFLLNNCYASMLFDLGADRSFVSTNFSALLNVTPSTLDTSYTVELADRRIYETNIILRGCTLGLLGHPFNIDLMPVELGSFDVIIGMDWLAKYHTLIVCDEKVIRIPYGDEVLIIRGDNATAKAEDKSEEKRLEDVPIVREFLEVFLKDLPGLPPAQQVEFQIDLVPGAAPVARSPYRLAPAEMQDLSTQLMEHEGHLELILKLLKEKEFYAKFSKCEFWQSKRSMKFNWGEKEEAAFQLLKQKLCSASILALPVGSKNFVVYCDVSHKRLGVVLMQKEKVIAYASRQLKLDSVFRRFEGLDMHESHKSKYSIHPGSDKMYQDWKKLYWWPNIKAEIATYVSKCLTCAKVKIEYQKPSGLLVQPEIPQCKWENITMNFMTKLPKTAAGQDTIWVIVDRLTKSAHFLPLREDDTYHTNIKATPFEALYWRKCRSPICWAEVRDRQLTGPEIIHEKTEKIIQIKSRIQAARDLQKSYTDLSRVHSTFYISKLKKCMADEPLAIPLDEIQVDDKLNFIKEPVEIMNREVKRLKQSHILIVKVRWNSRRGSEFT</sequence>
<dbReference type="GO" id="GO:0003677">
    <property type="term" value="F:DNA binding"/>
    <property type="evidence" value="ECO:0007669"/>
    <property type="project" value="UniProtKB-KW"/>
</dbReference>
<feature type="region of interest" description="Disordered" evidence="5">
    <location>
        <begin position="924"/>
        <end position="949"/>
    </location>
</feature>
<evidence type="ECO:0000256" key="5">
    <source>
        <dbReference type="SAM" id="MobiDB-lite"/>
    </source>
</evidence>
<dbReference type="SMART" id="SM00343">
    <property type="entry name" value="ZnF_C2HC"/>
    <property type="match status" value="2"/>
</dbReference>
<keyword evidence="3" id="KW-0862">Zinc</keyword>
<dbReference type="GO" id="GO:0008270">
    <property type="term" value="F:zinc ion binding"/>
    <property type="evidence" value="ECO:0007669"/>
    <property type="project" value="UniProtKB-KW"/>
</dbReference>
<dbReference type="Gene3D" id="1.10.340.70">
    <property type="match status" value="1"/>
</dbReference>
<dbReference type="InterPro" id="IPR043502">
    <property type="entry name" value="DNA/RNA_pol_sf"/>
</dbReference>
<dbReference type="InterPro" id="IPR021109">
    <property type="entry name" value="Peptidase_aspartic_dom_sf"/>
</dbReference>
<dbReference type="InterPro" id="IPR001878">
    <property type="entry name" value="Znf_CCHC"/>
</dbReference>
<gene>
    <name evidence="7" type="ORF">Tci_048248</name>
</gene>
<keyword evidence="7" id="KW-0695">RNA-directed DNA polymerase</keyword>
<dbReference type="PANTHER" id="PTHR45835:SF99">
    <property type="entry name" value="CHROMO DOMAIN-CONTAINING PROTEIN-RELATED"/>
    <property type="match status" value="1"/>
</dbReference>
<feature type="compositionally biased region" description="Polar residues" evidence="5">
    <location>
        <begin position="328"/>
        <end position="341"/>
    </location>
</feature>
<dbReference type="SUPFAM" id="SSF50630">
    <property type="entry name" value="Acid proteases"/>
    <property type="match status" value="1"/>
</dbReference>
<feature type="domain" description="CCHC-type" evidence="6">
    <location>
        <begin position="875"/>
        <end position="890"/>
    </location>
</feature>
<dbReference type="InterPro" id="IPR056924">
    <property type="entry name" value="SH3_Tf2-1"/>
</dbReference>
<feature type="domain" description="CCHC-type" evidence="6">
    <location>
        <begin position="910"/>
        <end position="925"/>
    </location>
</feature>
<evidence type="ECO:0000259" key="6">
    <source>
        <dbReference type="PROSITE" id="PS50158"/>
    </source>
</evidence>
<keyword evidence="3" id="KW-0863">Zinc-finger</keyword>
<name>A0A6L2MRA4_TANCI</name>
<dbReference type="InterPro" id="IPR005162">
    <property type="entry name" value="Retrotrans_gag_dom"/>
</dbReference>
<feature type="compositionally biased region" description="Acidic residues" evidence="5">
    <location>
        <begin position="310"/>
        <end position="319"/>
    </location>
</feature>
<dbReference type="CDD" id="cd00303">
    <property type="entry name" value="retropepsin_like"/>
    <property type="match status" value="1"/>
</dbReference>
<dbReference type="Pfam" id="PF03732">
    <property type="entry name" value="Retrotrans_gag"/>
    <property type="match status" value="1"/>
</dbReference>
<feature type="coiled-coil region" evidence="4">
    <location>
        <begin position="608"/>
        <end position="656"/>
    </location>
</feature>
<comment type="caution">
    <text evidence="7">The sequence shown here is derived from an EMBL/GenBank/DDBJ whole genome shotgun (WGS) entry which is preliminary data.</text>
</comment>
<dbReference type="SUPFAM" id="SSF56672">
    <property type="entry name" value="DNA/RNA polymerases"/>
    <property type="match status" value="1"/>
</dbReference>
<dbReference type="Pfam" id="PF00098">
    <property type="entry name" value="zf-CCHC"/>
    <property type="match status" value="1"/>
</dbReference>
<dbReference type="GO" id="GO:0006508">
    <property type="term" value="P:proteolysis"/>
    <property type="evidence" value="ECO:0007669"/>
    <property type="project" value="UniProtKB-KW"/>
</dbReference>
<reference evidence="7" key="1">
    <citation type="journal article" date="2019" name="Sci. Rep.">
        <title>Draft genome of Tanacetum cinerariifolium, the natural source of mosquito coil.</title>
        <authorList>
            <person name="Yamashiro T."/>
            <person name="Shiraishi A."/>
            <person name="Satake H."/>
            <person name="Nakayama K."/>
        </authorList>
    </citation>
    <scope>NUCLEOTIDE SEQUENCE</scope>
</reference>
<dbReference type="PANTHER" id="PTHR45835">
    <property type="entry name" value="YALI0A06105P"/>
    <property type="match status" value="1"/>
</dbReference>
<evidence type="ECO:0000313" key="7">
    <source>
        <dbReference type="EMBL" id="GEU76270.1"/>
    </source>
</evidence>
<protein>
    <submittedName>
        <fullName evidence="7">Reverse transcriptase domain-containing protein</fullName>
    </submittedName>
</protein>
<dbReference type="Pfam" id="PF08284">
    <property type="entry name" value="RVP_2"/>
    <property type="match status" value="1"/>
</dbReference>
<dbReference type="EMBL" id="BKCJ010007246">
    <property type="protein sequence ID" value="GEU76270.1"/>
    <property type="molecule type" value="Genomic_DNA"/>
</dbReference>
<dbReference type="Gene3D" id="2.40.70.10">
    <property type="entry name" value="Acid Proteases"/>
    <property type="match status" value="1"/>
</dbReference>
<evidence type="ECO:0000256" key="3">
    <source>
        <dbReference type="PROSITE-ProRule" id="PRU00047"/>
    </source>
</evidence>
<evidence type="ECO:0000256" key="4">
    <source>
        <dbReference type="SAM" id="Coils"/>
    </source>
</evidence>
<proteinExistence type="predicted"/>
<dbReference type="Pfam" id="PF17919">
    <property type="entry name" value="RT_RNaseH_2"/>
    <property type="match status" value="1"/>
</dbReference>
<dbReference type="InterPro" id="IPR041577">
    <property type="entry name" value="RT_RNaseH_2"/>
</dbReference>
<dbReference type="Pfam" id="PF17921">
    <property type="entry name" value="Integrase_H2C2"/>
    <property type="match status" value="1"/>
</dbReference>
<dbReference type="SUPFAM" id="SSF57756">
    <property type="entry name" value="Retrovirus zinc finger-like domains"/>
    <property type="match status" value="1"/>
</dbReference>
<evidence type="ECO:0000256" key="1">
    <source>
        <dbReference type="ARBA" id="ARBA00022670"/>
    </source>
</evidence>
<feature type="compositionally biased region" description="Low complexity" evidence="5">
    <location>
        <begin position="936"/>
        <end position="949"/>
    </location>
</feature>
<keyword evidence="3" id="KW-0479">Metal-binding</keyword>
<keyword evidence="2" id="KW-0238">DNA-binding</keyword>
<feature type="region of interest" description="Disordered" evidence="5">
    <location>
        <begin position="260"/>
        <end position="341"/>
    </location>
</feature>
<keyword evidence="7" id="KW-0808">Transferase</keyword>
<accession>A0A6L2MRA4</accession>
<feature type="region of interest" description="Disordered" evidence="5">
    <location>
        <begin position="705"/>
        <end position="749"/>
    </location>
</feature>
<evidence type="ECO:0000256" key="2">
    <source>
        <dbReference type="ARBA" id="ARBA00023125"/>
    </source>
</evidence>
<dbReference type="InterPro" id="IPR036875">
    <property type="entry name" value="Znf_CCHC_sf"/>
</dbReference>
<dbReference type="PROSITE" id="PS50158">
    <property type="entry name" value="ZF_CCHC"/>
    <property type="match status" value="2"/>
</dbReference>
<keyword evidence="1" id="KW-0378">Hydrolase</keyword>
<dbReference type="GO" id="GO:0008233">
    <property type="term" value="F:peptidase activity"/>
    <property type="evidence" value="ECO:0007669"/>
    <property type="project" value="UniProtKB-KW"/>
</dbReference>
<dbReference type="Gene3D" id="4.10.60.10">
    <property type="entry name" value="Zinc finger, CCHC-type"/>
    <property type="match status" value="1"/>
</dbReference>
<dbReference type="InterPro" id="IPR041588">
    <property type="entry name" value="Integrase_H2C2"/>
</dbReference>
<dbReference type="Pfam" id="PF24626">
    <property type="entry name" value="SH3_Tf2-1"/>
    <property type="match status" value="1"/>
</dbReference>
<dbReference type="GO" id="GO:0003964">
    <property type="term" value="F:RNA-directed DNA polymerase activity"/>
    <property type="evidence" value="ECO:0007669"/>
    <property type="project" value="UniProtKB-KW"/>
</dbReference>
<keyword evidence="7" id="KW-0548">Nucleotidyltransferase</keyword>
<keyword evidence="1" id="KW-0645">Protease</keyword>
<keyword evidence="4" id="KW-0175">Coiled coil</keyword>
<feature type="compositionally biased region" description="Gly residues" evidence="5">
    <location>
        <begin position="719"/>
        <end position="738"/>
    </location>
</feature>